<gene>
    <name evidence="2" type="ORF">OR16_36575</name>
</gene>
<dbReference type="SUPFAM" id="SSF52540">
    <property type="entry name" value="P-loop containing nucleoside triphosphate hydrolases"/>
    <property type="match status" value="1"/>
</dbReference>
<dbReference type="InterPro" id="IPR050683">
    <property type="entry name" value="Bact_Polysacc_Export_ATP-bd"/>
</dbReference>
<feature type="domain" description="Wzt C-terminal" evidence="1">
    <location>
        <begin position="168"/>
        <end position="280"/>
    </location>
</feature>
<dbReference type="PANTHER" id="PTHR46743">
    <property type="entry name" value="TEICHOIC ACIDS EXPORT ATP-BINDING PROTEIN TAGH"/>
    <property type="match status" value="1"/>
</dbReference>
<sequence length="288" mass="31715">MGLSPAETDNILPRIVEFAELGHFIERPLRTYSSGMYLRLGFSVATAIDPDILVVDEHLSVGDQHFRVKCMRKIMALREAGCTLIFCSHDLFSVGEVCERTLWMHEGRPRMLADTESVLKAYRDYGRAMDASSAPSATEAVSSNQRKQAAGNYLQEVSVDGSIKDGIIETGGWLELRVVAELTDAAWHEGVHLGVLIVRNDAVWCFGVSTKMDGMTSGFHSLGGNSYGASFIVDDLPLLSGQYSFTVALMDDRSPLIYDTRAGVAPFTVRHAGKEVGLARISHRWELK</sequence>
<dbReference type="Gene3D" id="2.70.50.60">
    <property type="entry name" value="abc- transporter (atp binding component) like domain"/>
    <property type="match status" value="1"/>
</dbReference>
<dbReference type="Gene3D" id="3.40.50.300">
    <property type="entry name" value="P-loop containing nucleotide triphosphate hydrolases"/>
    <property type="match status" value="1"/>
</dbReference>
<dbReference type="Proteomes" id="UP000005808">
    <property type="component" value="Unassembled WGS sequence"/>
</dbReference>
<dbReference type="InterPro" id="IPR027417">
    <property type="entry name" value="P-loop_NTPase"/>
</dbReference>
<dbReference type="EMBL" id="AHJE01000121">
    <property type="protein sequence ID" value="EHP38500.1"/>
    <property type="molecule type" value="Genomic_DNA"/>
</dbReference>
<evidence type="ECO:0000313" key="3">
    <source>
        <dbReference type="Proteomes" id="UP000005808"/>
    </source>
</evidence>
<name>H1SG14_9BURK</name>
<dbReference type="Pfam" id="PF14524">
    <property type="entry name" value="Wzt_C"/>
    <property type="match status" value="1"/>
</dbReference>
<dbReference type="AlphaFoldDB" id="H1SG14"/>
<dbReference type="CDD" id="cd10147">
    <property type="entry name" value="Wzt_C-like"/>
    <property type="match status" value="1"/>
</dbReference>
<protein>
    <submittedName>
        <fullName evidence="2">ABC transporter</fullName>
    </submittedName>
</protein>
<comment type="caution">
    <text evidence="2">The sequence shown here is derived from an EMBL/GenBank/DDBJ whole genome shotgun (WGS) entry which is preliminary data.</text>
</comment>
<dbReference type="PATRIC" id="fig|1127483.3.peg.7295"/>
<accession>H1SG14</accession>
<dbReference type="PANTHER" id="PTHR46743:SF2">
    <property type="entry name" value="TEICHOIC ACIDS EXPORT ATP-BINDING PROTEIN TAGH"/>
    <property type="match status" value="1"/>
</dbReference>
<evidence type="ECO:0000313" key="2">
    <source>
        <dbReference type="EMBL" id="EHP38500.1"/>
    </source>
</evidence>
<reference evidence="2 3" key="1">
    <citation type="journal article" date="2012" name="J. Bacteriol.">
        <title>De Novo Genome Project of Cupriavidus basilensis OR16.</title>
        <authorList>
            <person name="Cserhati M."/>
            <person name="Kriszt B."/>
            <person name="Szoboszlay S."/>
            <person name="Toth A."/>
            <person name="Szabo I."/>
            <person name="Tancsics A."/>
            <person name="Nagy I."/>
            <person name="Horvath B."/>
            <person name="Nagy I."/>
            <person name="Kukolya J."/>
        </authorList>
    </citation>
    <scope>NUCLEOTIDE SEQUENCE [LARGE SCALE GENOMIC DNA]</scope>
    <source>
        <strain evidence="2 3">OR16</strain>
    </source>
</reference>
<organism evidence="2 3">
    <name type="scientific">Cupriavidus basilensis OR16</name>
    <dbReference type="NCBI Taxonomy" id="1127483"/>
    <lineage>
        <taxon>Bacteria</taxon>
        <taxon>Pseudomonadati</taxon>
        <taxon>Pseudomonadota</taxon>
        <taxon>Betaproteobacteria</taxon>
        <taxon>Burkholderiales</taxon>
        <taxon>Burkholderiaceae</taxon>
        <taxon>Cupriavidus</taxon>
    </lineage>
</organism>
<proteinExistence type="predicted"/>
<evidence type="ECO:0000259" key="1">
    <source>
        <dbReference type="Pfam" id="PF14524"/>
    </source>
</evidence>
<dbReference type="InterPro" id="IPR029439">
    <property type="entry name" value="Wzt_C"/>
</dbReference>